<evidence type="ECO:0000256" key="1">
    <source>
        <dbReference type="ARBA" id="ARBA00012513"/>
    </source>
</evidence>
<dbReference type="STRING" id="6265.A0A0B2VHW9"/>
<proteinExistence type="predicted"/>
<feature type="domain" description="Protein kinase" evidence="2">
    <location>
        <begin position="38"/>
        <end position="303"/>
    </location>
</feature>
<evidence type="ECO:0000313" key="5">
    <source>
        <dbReference type="Proteomes" id="UP000031036"/>
    </source>
</evidence>
<reference evidence="4" key="2">
    <citation type="submission" date="2018-11" db="EMBL/GenBank/DDBJ databases">
        <authorList>
            <consortium name="Pathogen Informatics"/>
        </authorList>
    </citation>
    <scope>NUCLEOTIDE SEQUENCE [LARGE SCALE GENOMIC DNA]</scope>
</reference>
<sequence length="326" mass="37671">MSVDYGNSREGSCEREVSDVESRLPDKNCLIKGKDYAFAIGRRIARGRFGAVYEVLRQSDGKRFAAKLEVCDSHFHGLHLDYAVLNQAQKANCKHFINLIDRGKIEGHFKFVVMGMLGENLHKLRYMFLECHFSLSTALRLGIQCLAAIEELHSLGFVHRDVKASNFTINRESNSPLNVYIIDFGLCRAFRNSQNEVKPARDKAQFRGTTRYASITAHNQMELSPRDDLECWLYMLIEMISGELPWGELHRTERDEVKKMKENARSHDGMHQLLKGCPKVEFRRIMNYIDGLSYHSQPDYAFLTQMLQLTMKNYGIKGDEPYDWQD</sequence>
<dbReference type="SUPFAM" id="SSF56112">
    <property type="entry name" value="Protein kinase-like (PK-like)"/>
    <property type="match status" value="1"/>
</dbReference>
<dbReference type="GO" id="GO:0004674">
    <property type="term" value="F:protein serine/threonine kinase activity"/>
    <property type="evidence" value="ECO:0007669"/>
    <property type="project" value="UniProtKB-EC"/>
</dbReference>
<dbReference type="InterPro" id="IPR011009">
    <property type="entry name" value="Kinase-like_dom_sf"/>
</dbReference>
<gene>
    <name evidence="3" type="ORF">Tcan_15635</name>
    <name evidence="4" type="ORF">TCNE_LOCUS13516</name>
</gene>
<dbReference type="EMBL" id="UYWY01021757">
    <property type="protein sequence ID" value="VDM44837.1"/>
    <property type="molecule type" value="Genomic_DNA"/>
</dbReference>
<name>A0A0B2VHW9_TOXCA</name>
<reference evidence="3 5" key="1">
    <citation type="submission" date="2014-11" db="EMBL/GenBank/DDBJ databases">
        <title>Genetic blueprint of the zoonotic pathogen Toxocara canis.</title>
        <authorList>
            <person name="Zhu X.-Q."/>
            <person name="Korhonen P.K."/>
            <person name="Cai H."/>
            <person name="Young N.D."/>
            <person name="Nejsum P."/>
            <person name="von Samson-Himmelstjerna G."/>
            <person name="Boag P.R."/>
            <person name="Tan P."/>
            <person name="Li Q."/>
            <person name="Min J."/>
            <person name="Yang Y."/>
            <person name="Wang X."/>
            <person name="Fang X."/>
            <person name="Hall R.S."/>
            <person name="Hofmann A."/>
            <person name="Sternberg P.W."/>
            <person name="Jex A.R."/>
            <person name="Gasser R.B."/>
        </authorList>
    </citation>
    <scope>NUCLEOTIDE SEQUENCE [LARGE SCALE GENOMIC DNA]</scope>
    <source>
        <strain evidence="3">PN_DK_2014</strain>
    </source>
</reference>
<dbReference type="AlphaFoldDB" id="A0A0B2VHW9"/>
<dbReference type="PROSITE" id="PS00108">
    <property type="entry name" value="PROTEIN_KINASE_ST"/>
    <property type="match status" value="1"/>
</dbReference>
<dbReference type="PANTHER" id="PTHR11909">
    <property type="entry name" value="CASEIN KINASE-RELATED"/>
    <property type="match status" value="1"/>
</dbReference>
<dbReference type="OMA" id="KFIIMPL"/>
<organism evidence="3 5">
    <name type="scientific">Toxocara canis</name>
    <name type="common">Canine roundworm</name>
    <dbReference type="NCBI Taxonomy" id="6265"/>
    <lineage>
        <taxon>Eukaryota</taxon>
        <taxon>Metazoa</taxon>
        <taxon>Ecdysozoa</taxon>
        <taxon>Nematoda</taxon>
        <taxon>Chromadorea</taxon>
        <taxon>Rhabditida</taxon>
        <taxon>Spirurina</taxon>
        <taxon>Ascaridomorpha</taxon>
        <taxon>Ascaridoidea</taxon>
        <taxon>Toxocaridae</taxon>
        <taxon>Toxocara</taxon>
    </lineage>
</organism>
<dbReference type="PROSITE" id="PS50011">
    <property type="entry name" value="PROTEIN_KINASE_DOM"/>
    <property type="match status" value="1"/>
</dbReference>
<dbReference type="OrthoDB" id="2687620at2759"/>
<dbReference type="Pfam" id="PF00069">
    <property type="entry name" value="Pkinase"/>
    <property type="match status" value="1"/>
</dbReference>
<evidence type="ECO:0000313" key="4">
    <source>
        <dbReference type="EMBL" id="VDM44837.1"/>
    </source>
</evidence>
<dbReference type="GO" id="GO:0005524">
    <property type="term" value="F:ATP binding"/>
    <property type="evidence" value="ECO:0007669"/>
    <property type="project" value="InterPro"/>
</dbReference>
<dbReference type="InterPro" id="IPR000719">
    <property type="entry name" value="Prot_kinase_dom"/>
</dbReference>
<evidence type="ECO:0000259" key="2">
    <source>
        <dbReference type="PROSITE" id="PS50011"/>
    </source>
</evidence>
<keyword evidence="5" id="KW-1185">Reference proteome</keyword>
<dbReference type="Gene3D" id="1.10.510.10">
    <property type="entry name" value="Transferase(Phosphotransferase) domain 1"/>
    <property type="match status" value="1"/>
</dbReference>
<dbReference type="InterPro" id="IPR008271">
    <property type="entry name" value="Ser/Thr_kinase_AS"/>
</dbReference>
<dbReference type="Proteomes" id="UP000031036">
    <property type="component" value="Unassembled WGS sequence"/>
</dbReference>
<accession>A0A0B2VHW9</accession>
<dbReference type="EC" id="2.7.11.1" evidence="1"/>
<keyword evidence="3" id="KW-0808">Transferase</keyword>
<keyword evidence="3" id="KW-0418">Kinase</keyword>
<dbReference type="InterPro" id="IPR050235">
    <property type="entry name" value="CK1_Ser-Thr_kinase"/>
</dbReference>
<dbReference type="EMBL" id="JPKZ01001612">
    <property type="protein sequence ID" value="KHN81009.1"/>
    <property type="molecule type" value="Genomic_DNA"/>
</dbReference>
<protein>
    <recommendedName>
        <fullName evidence="1">non-specific serine/threonine protein kinase</fullName>
        <ecNumber evidence="1">2.7.11.1</ecNumber>
    </recommendedName>
</protein>
<dbReference type="SMART" id="SM00220">
    <property type="entry name" value="S_TKc"/>
    <property type="match status" value="1"/>
</dbReference>
<evidence type="ECO:0000313" key="3">
    <source>
        <dbReference type="EMBL" id="KHN81009.1"/>
    </source>
</evidence>